<sequence>MERGGHEYGRRSRLSGQGKKVEIDGMSFFRFKDGKIVEEWSTYDNLTIMKQLGLMGEK</sequence>
<organism evidence="1 2">
    <name type="scientific">Sphingomonas daechungensis</name>
    <dbReference type="NCBI Taxonomy" id="1176646"/>
    <lineage>
        <taxon>Bacteria</taxon>
        <taxon>Pseudomonadati</taxon>
        <taxon>Pseudomonadota</taxon>
        <taxon>Alphaproteobacteria</taxon>
        <taxon>Sphingomonadales</taxon>
        <taxon>Sphingomonadaceae</taxon>
        <taxon>Sphingomonas</taxon>
    </lineage>
</organism>
<dbReference type="Pfam" id="PF07366">
    <property type="entry name" value="SnoaL"/>
    <property type="match status" value="1"/>
</dbReference>
<evidence type="ECO:0000313" key="2">
    <source>
        <dbReference type="Proteomes" id="UP000516134"/>
    </source>
</evidence>
<protein>
    <submittedName>
        <fullName evidence="1">Ester cyclase</fullName>
    </submittedName>
</protein>
<dbReference type="Gene3D" id="3.10.450.50">
    <property type="match status" value="1"/>
</dbReference>
<proteinExistence type="predicted"/>
<name>A0ABX6T6G0_9SPHN</name>
<reference evidence="1 2" key="1">
    <citation type="submission" date="2020-08" db="EMBL/GenBank/DDBJ databases">
        <title>Genome sequence of Sphingomonas daechungensis KACC 18115T.</title>
        <authorList>
            <person name="Hyun D.-W."/>
            <person name="Bae J.-W."/>
        </authorList>
    </citation>
    <scope>NUCLEOTIDE SEQUENCE [LARGE SCALE GENOMIC DNA]</scope>
    <source>
        <strain evidence="1 2">KACC 18115</strain>
    </source>
</reference>
<dbReference type="SUPFAM" id="SSF54427">
    <property type="entry name" value="NTF2-like"/>
    <property type="match status" value="1"/>
</dbReference>
<dbReference type="EMBL" id="CP060780">
    <property type="protein sequence ID" value="QNP44502.1"/>
    <property type="molecule type" value="Genomic_DNA"/>
</dbReference>
<dbReference type="InterPro" id="IPR009959">
    <property type="entry name" value="Cyclase_SnoaL-like"/>
</dbReference>
<accession>A0ABX6T6G0</accession>
<evidence type="ECO:0000313" key="1">
    <source>
        <dbReference type="EMBL" id="QNP44502.1"/>
    </source>
</evidence>
<dbReference type="Proteomes" id="UP000516134">
    <property type="component" value="Chromosome"/>
</dbReference>
<dbReference type="InterPro" id="IPR032710">
    <property type="entry name" value="NTF2-like_dom_sf"/>
</dbReference>
<keyword evidence="2" id="KW-1185">Reference proteome</keyword>
<gene>
    <name evidence="1" type="ORF">H9L15_13635</name>
</gene>